<dbReference type="FunFam" id="3.30.2410.10:FF:000011">
    <property type="entry name" value="Putative Ubiquitin-protein ligase E3C"/>
    <property type="match status" value="1"/>
</dbReference>
<gene>
    <name evidence="7" type="ORF">EgrG_001199700</name>
</gene>
<dbReference type="GO" id="GO:0016874">
    <property type="term" value="F:ligase activity"/>
    <property type="evidence" value="ECO:0007669"/>
    <property type="project" value="UniProtKB-KW"/>
</dbReference>
<dbReference type="FunFam" id="3.30.2160.10:FF:000002">
    <property type="entry name" value="Putative Ubiquitin-protein ligase E3C"/>
    <property type="match status" value="1"/>
</dbReference>
<dbReference type="GO" id="GO:0000209">
    <property type="term" value="P:protein polyubiquitination"/>
    <property type="evidence" value="ECO:0007669"/>
    <property type="project" value="InterPro"/>
</dbReference>
<organism evidence="7">
    <name type="scientific">Echinococcus granulosus</name>
    <name type="common">Hydatid tapeworm</name>
    <dbReference type="NCBI Taxonomy" id="6210"/>
    <lineage>
        <taxon>Eukaryota</taxon>
        <taxon>Metazoa</taxon>
        <taxon>Spiralia</taxon>
        <taxon>Lophotrochozoa</taxon>
        <taxon>Platyhelminthes</taxon>
        <taxon>Cestoda</taxon>
        <taxon>Eucestoda</taxon>
        <taxon>Cyclophyllidea</taxon>
        <taxon>Taeniidae</taxon>
        <taxon>Echinococcus</taxon>
        <taxon>Echinococcus granulosus group</taxon>
    </lineage>
</organism>
<proteinExistence type="predicted"/>
<name>A0A068WWJ6_ECHGR</name>
<reference evidence="7 8" key="1">
    <citation type="journal article" date="2013" name="Nature">
        <title>The genomes of four tapeworm species reveal adaptations to parasitism.</title>
        <authorList>
            <person name="Tsai I.J."/>
            <person name="Zarowiecki M."/>
            <person name="Holroyd N."/>
            <person name="Garciarrubio A."/>
            <person name="Sanchez-Flores A."/>
            <person name="Brooks K.L."/>
            <person name="Tracey A."/>
            <person name="Bobes R.J."/>
            <person name="Fragoso G."/>
            <person name="Sciutto E."/>
            <person name="Aslett M."/>
            <person name="Beasley H."/>
            <person name="Bennett H.M."/>
            <person name="Cai J."/>
            <person name="Camicia F."/>
            <person name="Clark R."/>
            <person name="Cucher M."/>
            <person name="De Silva N."/>
            <person name="Day T.A."/>
            <person name="Deplazes P."/>
            <person name="Estrada K."/>
            <person name="Fernandez C."/>
            <person name="Holland P.W."/>
            <person name="Hou J."/>
            <person name="Hu S."/>
            <person name="Huckvale T."/>
            <person name="Hung S.S."/>
            <person name="Kamenetzky L."/>
            <person name="Keane J.A."/>
            <person name="Kiss F."/>
            <person name="Koziol U."/>
            <person name="Lambert O."/>
            <person name="Liu K."/>
            <person name="Luo X."/>
            <person name="Luo Y."/>
            <person name="Macchiaroli N."/>
            <person name="Nichol S."/>
            <person name="Paps J."/>
            <person name="Parkinson J."/>
            <person name="Pouchkina-Stantcheva N."/>
            <person name="Riddiford N."/>
            <person name="Rosenzvit M."/>
            <person name="Salinas G."/>
            <person name="Wasmuth J.D."/>
            <person name="Zamanian M."/>
            <person name="Zheng Y."/>
            <person name="Cai X."/>
            <person name="Soberon X."/>
            <person name="Olson P.D."/>
            <person name="Laclette J.P."/>
            <person name="Brehm K."/>
            <person name="Berriman M."/>
            <person name="Garciarrubio A."/>
            <person name="Bobes R.J."/>
            <person name="Fragoso G."/>
            <person name="Sanchez-Flores A."/>
            <person name="Estrada K."/>
            <person name="Cevallos M.A."/>
            <person name="Morett E."/>
            <person name="Gonzalez V."/>
            <person name="Portillo T."/>
            <person name="Ochoa-Leyva A."/>
            <person name="Jose M.V."/>
            <person name="Sciutto E."/>
            <person name="Landa A."/>
            <person name="Jimenez L."/>
            <person name="Valdes V."/>
            <person name="Carrero J.C."/>
            <person name="Larralde C."/>
            <person name="Morales-Montor J."/>
            <person name="Limon-Lason J."/>
            <person name="Soberon X."/>
            <person name="Laclette J.P."/>
        </authorList>
    </citation>
    <scope>NUCLEOTIDE SEQUENCE [LARGE SCALE GENOMIC DNA]</scope>
</reference>
<dbReference type="OrthoDB" id="8068875at2759"/>
<evidence type="ECO:0000256" key="5">
    <source>
        <dbReference type="PROSITE-ProRule" id="PRU00104"/>
    </source>
</evidence>
<feature type="domain" description="HECT" evidence="6">
    <location>
        <begin position="260"/>
        <end position="629"/>
    </location>
</feature>
<dbReference type="PANTHER" id="PTHR45700">
    <property type="entry name" value="UBIQUITIN-PROTEIN LIGASE E3C"/>
    <property type="match status" value="1"/>
</dbReference>
<dbReference type="SMART" id="SM00119">
    <property type="entry name" value="HECTc"/>
    <property type="match status" value="1"/>
</dbReference>
<evidence type="ECO:0000313" key="9">
    <source>
        <dbReference type="WBParaSite" id="EgrG_001199700"/>
    </source>
</evidence>
<sequence>MLKTGLTLGDLLPRMWRLISCAGSIKDWAPLLTLPKAGWQLAPHSSHLLHLFAAATSNLLIILDDVEVFEKHKAFEIEELLAIADFFNYLIYETVLLVSNPTSLIQPVSFENSSSTKVLELQNPHSSRISECLQLSTSNTTTTLFSICLRLLAILYNRDSRCKFTPPNFWLICGVKPSAFISDLRKEKAHATFLLKHVPHIISRKERVLLFRELVRADKAALGILGQTNCMLDSSAVGTVIMIHRNRIVEDGYQQLANLTPTQLRMKIRVQFINALGLDEVGIDLDGVFKEFLEETLRRVFDPTLNLFRATSDQRLYPSPTSHIQESHLQLFEFVGKLLAKAVYEGIIVDVPFANFFLTQVLGRQRASCYSFLDELATLDRDLYKSLTYIKHYEGDVSDLELTFSYDEDCLGQIVVHDLVPGGRYITVNNDLKISYVHRMAMFRMYKQIRGQTASFIRGFYSIINPEWLAMFSPTELQQLISGDSVNFDLEDLKQHTKYSGGFYSNHRVITWLWDILKKDFSDEERSLFLKFVTSCSKPPLLGFAYLEPPFCIRCVQYINEDQDMGDTLGSVLKGFFGFGSRRGGEEQARLPSASTCFNLLKLPNYASRATLRDKLRYAIHCNAGFELS</sequence>
<comment type="catalytic activity">
    <reaction evidence="1">
        <text>S-ubiquitinyl-[E2 ubiquitin-conjugating enzyme]-L-cysteine + [acceptor protein]-L-lysine = [E2 ubiquitin-conjugating enzyme]-L-cysteine + N(6)-ubiquitinyl-[acceptor protein]-L-lysine.</text>
        <dbReference type="EC" id="2.3.2.26"/>
    </reaction>
</comment>
<dbReference type="Proteomes" id="UP000492820">
    <property type="component" value="Unassembled WGS sequence"/>
</dbReference>
<dbReference type="InterPro" id="IPR035983">
    <property type="entry name" value="Hect_E3_ubiquitin_ligase"/>
</dbReference>
<evidence type="ECO:0000256" key="3">
    <source>
        <dbReference type="ARBA" id="ARBA00022679"/>
    </source>
</evidence>
<reference evidence="9" key="3">
    <citation type="submission" date="2020-10" db="UniProtKB">
        <authorList>
            <consortium name="WormBaseParasite"/>
        </authorList>
    </citation>
    <scope>IDENTIFICATION</scope>
</reference>
<keyword evidence="3" id="KW-0808">Transferase</keyword>
<dbReference type="Gene3D" id="3.30.2160.10">
    <property type="entry name" value="Hect, E3 ligase catalytic domain"/>
    <property type="match status" value="1"/>
</dbReference>
<dbReference type="GO" id="GO:0061630">
    <property type="term" value="F:ubiquitin protein ligase activity"/>
    <property type="evidence" value="ECO:0007669"/>
    <property type="project" value="UniProtKB-EC"/>
</dbReference>
<reference evidence="7" key="2">
    <citation type="submission" date="2014-06" db="EMBL/GenBank/DDBJ databases">
        <authorList>
            <person name="Aslett M."/>
        </authorList>
    </citation>
    <scope>NUCLEOTIDE SEQUENCE</scope>
</reference>
<dbReference type="InterPro" id="IPR044611">
    <property type="entry name" value="E3A/B/C-like"/>
</dbReference>
<evidence type="ECO:0000256" key="4">
    <source>
        <dbReference type="ARBA" id="ARBA00022786"/>
    </source>
</evidence>
<keyword evidence="4 5" id="KW-0833">Ubl conjugation pathway</keyword>
<dbReference type="CDD" id="cd00078">
    <property type="entry name" value="HECTc"/>
    <property type="match status" value="1"/>
</dbReference>
<keyword evidence="7" id="KW-0436">Ligase</keyword>
<dbReference type="InterPro" id="IPR000569">
    <property type="entry name" value="HECT_dom"/>
</dbReference>
<dbReference type="AlphaFoldDB" id="A0A068WWJ6"/>
<evidence type="ECO:0000259" key="6">
    <source>
        <dbReference type="PROSITE" id="PS50237"/>
    </source>
</evidence>
<protein>
    <recommendedName>
        <fullName evidence="2">HECT-type E3 ubiquitin transferase</fullName>
        <ecNumber evidence="2">2.3.2.26</ecNumber>
    </recommendedName>
</protein>
<dbReference type="GO" id="GO:0006511">
    <property type="term" value="P:ubiquitin-dependent protein catabolic process"/>
    <property type="evidence" value="ECO:0007669"/>
    <property type="project" value="TreeGrafter"/>
</dbReference>
<dbReference type="WBParaSite" id="EgrG_001199700">
    <property type="protein sequence ID" value="EgrG_001199700"/>
    <property type="gene ID" value="EgrG_001199700"/>
</dbReference>
<dbReference type="Pfam" id="PF00632">
    <property type="entry name" value="HECT"/>
    <property type="match status" value="1"/>
</dbReference>
<dbReference type="PANTHER" id="PTHR45700:SF3">
    <property type="entry name" value="UBIQUITIN-PROTEIN LIGASE E3B"/>
    <property type="match status" value="1"/>
</dbReference>
<feature type="active site" description="Glycyl thioester intermediate" evidence="5">
    <location>
        <position position="597"/>
    </location>
</feature>
<evidence type="ECO:0000313" key="8">
    <source>
        <dbReference type="Proteomes" id="UP000492820"/>
    </source>
</evidence>
<dbReference type="Gene3D" id="3.30.2410.10">
    <property type="entry name" value="Hect, E3 ligase catalytic domain"/>
    <property type="match status" value="1"/>
</dbReference>
<evidence type="ECO:0000256" key="2">
    <source>
        <dbReference type="ARBA" id="ARBA00012485"/>
    </source>
</evidence>
<evidence type="ECO:0000313" key="7">
    <source>
        <dbReference type="EMBL" id="CDS22814.1"/>
    </source>
</evidence>
<dbReference type="EC" id="2.3.2.26" evidence="2"/>
<evidence type="ECO:0000256" key="1">
    <source>
        <dbReference type="ARBA" id="ARBA00000885"/>
    </source>
</evidence>
<dbReference type="Gene3D" id="3.90.1750.10">
    <property type="entry name" value="Hect, E3 ligase catalytic domains"/>
    <property type="match status" value="1"/>
</dbReference>
<dbReference type="SUPFAM" id="SSF56204">
    <property type="entry name" value="Hect, E3 ligase catalytic domain"/>
    <property type="match status" value="1"/>
</dbReference>
<accession>A0A068WWJ6</accession>
<dbReference type="EMBL" id="LK028587">
    <property type="protein sequence ID" value="CDS22814.1"/>
    <property type="molecule type" value="Genomic_DNA"/>
</dbReference>
<dbReference type="PROSITE" id="PS50237">
    <property type="entry name" value="HECT"/>
    <property type="match status" value="1"/>
</dbReference>